<dbReference type="Proteomes" id="UP000177625">
    <property type="component" value="Unassembled WGS sequence"/>
</dbReference>
<keyword evidence="2" id="KW-1185">Reference proteome</keyword>
<evidence type="ECO:0000313" key="1">
    <source>
        <dbReference type="EMBL" id="CZT49108.1"/>
    </source>
</evidence>
<sequence>MCKRCRTVVKRIIDAAIDDPLLVGALPQQVSSDIQIVTEDHHLQEGLEHRQQLQDLSTPELQNAIDFHFDPAVIGLDGLEWMHTVDWTQRGWLEIGQDNLQG</sequence>
<evidence type="ECO:0000313" key="2">
    <source>
        <dbReference type="Proteomes" id="UP000177625"/>
    </source>
</evidence>
<gene>
    <name evidence="1" type="ORF">RSE6_09898</name>
</gene>
<protein>
    <submittedName>
        <fullName evidence="1">Uncharacterized protein</fullName>
    </submittedName>
</protein>
<dbReference type="EMBL" id="FJVC01000367">
    <property type="protein sequence ID" value="CZT49108.1"/>
    <property type="molecule type" value="Genomic_DNA"/>
</dbReference>
<name>A0A1E1MJ23_RHYSE</name>
<dbReference type="AlphaFoldDB" id="A0A1E1MJ23"/>
<organism evidence="1 2">
    <name type="scientific">Rhynchosporium secalis</name>
    <name type="common">Barley scald fungus</name>
    <dbReference type="NCBI Taxonomy" id="38038"/>
    <lineage>
        <taxon>Eukaryota</taxon>
        <taxon>Fungi</taxon>
        <taxon>Dikarya</taxon>
        <taxon>Ascomycota</taxon>
        <taxon>Pezizomycotina</taxon>
        <taxon>Leotiomycetes</taxon>
        <taxon>Helotiales</taxon>
        <taxon>Ploettnerulaceae</taxon>
        <taxon>Rhynchosporium</taxon>
    </lineage>
</organism>
<proteinExistence type="predicted"/>
<accession>A0A1E1MJ23</accession>
<reference evidence="2" key="1">
    <citation type="submission" date="2016-03" db="EMBL/GenBank/DDBJ databases">
        <authorList>
            <person name="Guldener U."/>
        </authorList>
    </citation>
    <scope>NUCLEOTIDE SEQUENCE [LARGE SCALE GENOMIC DNA]</scope>
</reference>